<protein>
    <submittedName>
        <fullName evidence="1">Uncharacterized protein</fullName>
    </submittedName>
</protein>
<keyword evidence="2" id="KW-1185">Reference proteome</keyword>
<comment type="caution">
    <text evidence="1">The sequence shown here is derived from an EMBL/GenBank/DDBJ whole genome shotgun (WGS) entry which is preliminary data.</text>
</comment>
<proteinExistence type="predicted"/>
<reference evidence="1 2" key="2">
    <citation type="journal article" date="2022" name="Mol. Ecol. Resour.">
        <title>The genomes of chicory, endive, great burdock and yacon provide insights into Asteraceae paleo-polyploidization history and plant inulin production.</title>
        <authorList>
            <person name="Fan W."/>
            <person name="Wang S."/>
            <person name="Wang H."/>
            <person name="Wang A."/>
            <person name="Jiang F."/>
            <person name="Liu H."/>
            <person name="Zhao H."/>
            <person name="Xu D."/>
            <person name="Zhang Y."/>
        </authorList>
    </citation>
    <scope>NUCLEOTIDE SEQUENCE [LARGE SCALE GENOMIC DNA]</scope>
    <source>
        <strain evidence="2">cv. Punajuju</strain>
        <tissue evidence="1">Leaves</tissue>
    </source>
</reference>
<dbReference type="Proteomes" id="UP001055811">
    <property type="component" value="Linkage Group LG09"/>
</dbReference>
<evidence type="ECO:0000313" key="2">
    <source>
        <dbReference type="Proteomes" id="UP001055811"/>
    </source>
</evidence>
<accession>A0ACB8YUI2</accession>
<evidence type="ECO:0000313" key="1">
    <source>
        <dbReference type="EMBL" id="KAI3689135.1"/>
    </source>
</evidence>
<name>A0ACB8YUI2_CICIN</name>
<reference evidence="2" key="1">
    <citation type="journal article" date="2022" name="Mol. Ecol. Resour.">
        <title>The genomes of chicory, endive, great burdock and yacon provide insights into Asteraceae palaeo-polyploidization history and plant inulin production.</title>
        <authorList>
            <person name="Fan W."/>
            <person name="Wang S."/>
            <person name="Wang H."/>
            <person name="Wang A."/>
            <person name="Jiang F."/>
            <person name="Liu H."/>
            <person name="Zhao H."/>
            <person name="Xu D."/>
            <person name="Zhang Y."/>
        </authorList>
    </citation>
    <scope>NUCLEOTIDE SEQUENCE [LARGE SCALE GENOMIC DNA]</scope>
    <source>
        <strain evidence="2">cv. Punajuju</strain>
    </source>
</reference>
<sequence>MASRPSGMHAGFYRLQLTLFHRNFLCRNGSDHVFDASHDYGACFHAMWQTEQTVKTPLSFDLPTIRAERVNGDVVIYATLELLSGRTSFNQIWQSGPISNEAPGAHPLGSKNRSSGCSSPVRLLQVPRRWFTAPLEKHSRSIKSGELGILMPIGVMVARYLKVFKVAHPAWFYIHIACQATAYSVGVAGWGTGLKLGNNSNGIM</sequence>
<dbReference type="EMBL" id="CM042017">
    <property type="protein sequence ID" value="KAI3689135.1"/>
    <property type="molecule type" value="Genomic_DNA"/>
</dbReference>
<organism evidence="1 2">
    <name type="scientific">Cichorium intybus</name>
    <name type="common">Chicory</name>
    <dbReference type="NCBI Taxonomy" id="13427"/>
    <lineage>
        <taxon>Eukaryota</taxon>
        <taxon>Viridiplantae</taxon>
        <taxon>Streptophyta</taxon>
        <taxon>Embryophyta</taxon>
        <taxon>Tracheophyta</taxon>
        <taxon>Spermatophyta</taxon>
        <taxon>Magnoliopsida</taxon>
        <taxon>eudicotyledons</taxon>
        <taxon>Gunneridae</taxon>
        <taxon>Pentapetalae</taxon>
        <taxon>asterids</taxon>
        <taxon>campanulids</taxon>
        <taxon>Asterales</taxon>
        <taxon>Asteraceae</taxon>
        <taxon>Cichorioideae</taxon>
        <taxon>Cichorieae</taxon>
        <taxon>Cichoriinae</taxon>
        <taxon>Cichorium</taxon>
    </lineage>
</organism>
<gene>
    <name evidence="1" type="ORF">L2E82_47084</name>
</gene>